<dbReference type="HOGENOM" id="CLU_2591156_0_0_1"/>
<evidence type="ECO:0000259" key="2">
    <source>
        <dbReference type="Pfam" id="PF06747"/>
    </source>
</evidence>
<keyword evidence="1" id="KW-1015">Disulfide bond</keyword>
<dbReference type="GeneID" id="25030149"/>
<dbReference type="InterPro" id="IPR010625">
    <property type="entry name" value="CHCH"/>
</dbReference>
<dbReference type="PANTHER" id="PTHR13639:SF2">
    <property type="entry name" value="CYTOCHROME C OXIDASE ASSEMBLY FACTOR 4 HOMOLOG, MITOCHONDRIAL"/>
    <property type="match status" value="1"/>
</dbReference>
<keyword evidence="4" id="KW-1185">Reference proteome</keyword>
<sequence length="80" mass="9363">MTLSPDANGNSQIDNEKDAWDTALEKGGCVEEHMRLNDCYWDKHDWRKCSKEMEEFRKCWESKHGPLTSCPINMKAKTEK</sequence>
<dbReference type="GO" id="GO:0033617">
    <property type="term" value="P:mitochondrial respiratory chain complex IV assembly"/>
    <property type="evidence" value="ECO:0007669"/>
    <property type="project" value="InterPro"/>
</dbReference>
<dbReference type="AlphaFoldDB" id="S9PNX0"/>
<evidence type="ECO:0000256" key="1">
    <source>
        <dbReference type="ARBA" id="ARBA00023157"/>
    </source>
</evidence>
<dbReference type="RefSeq" id="XP_013019576.1">
    <property type="nucleotide sequence ID" value="XM_013164122.1"/>
</dbReference>
<dbReference type="GO" id="GO:0005758">
    <property type="term" value="C:mitochondrial intermembrane space"/>
    <property type="evidence" value="ECO:0007669"/>
    <property type="project" value="InterPro"/>
</dbReference>
<evidence type="ECO:0000313" key="4">
    <source>
        <dbReference type="Proteomes" id="UP000016088"/>
    </source>
</evidence>
<evidence type="ECO:0000313" key="3">
    <source>
        <dbReference type="EMBL" id="EPX70946.1"/>
    </source>
</evidence>
<dbReference type="Pfam" id="PF06747">
    <property type="entry name" value="CHCH"/>
    <property type="match status" value="1"/>
</dbReference>
<protein>
    <submittedName>
        <fullName evidence="3">Respiratory chain complex assembly protein</fullName>
    </submittedName>
</protein>
<accession>S9PNX0</accession>
<dbReference type="OrthoDB" id="5586401at2759"/>
<dbReference type="InterPro" id="IPR039870">
    <property type="entry name" value="Coa4-like"/>
</dbReference>
<dbReference type="VEuPathDB" id="FungiDB:SOCG_01167"/>
<dbReference type="OMA" id="CWKRQGN"/>
<dbReference type="PANTHER" id="PTHR13639">
    <property type="entry name" value="CYTOCHROME C OXIDASE ASSEMBLY FACTOR 4 HOMOLOG, MITOCHONDRIAL"/>
    <property type="match status" value="1"/>
</dbReference>
<name>S9PNX0_SCHOY</name>
<dbReference type="EMBL" id="KE503208">
    <property type="protein sequence ID" value="EPX70946.1"/>
    <property type="molecule type" value="Genomic_DNA"/>
</dbReference>
<reference evidence="3 4" key="1">
    <citation type="journal article" date="2011" name="Science">
        <title>Comparative functional genomics of the fission yeasts.</title>
        <authorList>
            <person name="Rhind N."/>
            <person name="Chen Z."/>
            <person name="Yassour M."/>
            <person name="Thompson D.A."/>
            <person name="Haas B.J."/>
            <person name="Habib N."/>
            <person name="Wapinski I."/>
            <person name="Roy S."/>
            <person name="Lin M.F."/>
            <person name="Heiman D.I."/>
            <person name="Young S.K."/>
            <person name="Furuya K."/>
            <person name="Guo Y."/>
            <person name="Pidoux A."/>
            <person name="Chen H.M."/>
            <person name="Robbertse B."/>
            <person name="Goldberg J.M."/>
            <person name="Aoki K."/>
            <person name="Bayne E.H."/>
            <person name="Berlin A.M."/>
            <person name="Desjardins C.A."/>
            <person name="Dobbs E."/>
            <person name="Dukaj L."/>
            <person name="Fan L."/>
            <person name="FitzGerald M.G."/>
            <person name="French C."/>
            <person name="Gujja S."/>
            <person name="Hansen K."/>
            <person name="Keifenheim D."/>
            <person name="Levin J.Z."/>
            <person name="Mosher R.A."/>
            <person name="Mueller C.A."/>
            <person name="Pfiffner J."/>
            <person name="Priest M."/>
            <person name="Russ C."/>
            <person name="Smialowska A."/>
            <person name="Swoboda P."/>
            <person name="Sykes S.M."/>
            <person name="Vaughn M."/>
            <person name="Vengrova S."/>
            <person name="Yoder R."/>
            <person name="Zeng Q."/>
            <person name="Allshire R."/>
            <person name="Baulcombe D."/>
            <person name="Birren B.W."/>
            <person name="Brown W."/>
            <person name="Ekwall K."/>
            <person name="Kellis M."/>
            <person name="Leatherwood J."/>
            <person name="Levin H."/>
            <person name="Margalit H."/>
            <person name="Martienssen R."/>
            <person name="Nieduszynski C.A."/>
            <person name="Spatafora J.W."/>
            <person name="Friedman N."/>
            <person name="Dalgaard J.Z."/>
            <person name="Baumann P."/>
            <person name="Niki H."/>
            <person name="Regev A."/>
            <person name="Nusbaum C."/>
        </authorList>
    </citation>
    <scope>NUCLEOTIDE SEQUENCE [LARGE SCALE GENOMIC DNA]</scope>
    <source>
        <strain evidence="4">yFS286</strain>
    </source>
</reference>
<dbReference type="eggNOG" id="KOG4138">
    <property type="taxonomic scope" value="Eukaryota"/>
</dbReference>
<dbReference type="Proteomes" id="UP000016088">
    <property type="component" value="Unassembled WGS sequence"/>
</dbReference>
<organism evidence="3 4">
    <name type="scientific">Schizosaccharomyces octosporus (strain yFS286)</name>
    <name type="common">Fission yeast</name>
    <name type="synonym">Octosporomyces octosporus</name>
    <dbReference type="NCBI Taxonomy" id="483514"/>
    <lineage>
        <taxon>Eukaryota</taxon>
        <taxon>Fungi</taxon>
        <taxon>Dikarya</taxon>
        <taxon>Ascomycota</taxon>
        <taxon>Taphrinomycotina</taxon>
        <taxon>Schizosaccharomycetes</taxon>
        <taxon>Schizosaccharomycetales</taxon>
        <taxon>Schizosaccharomycetaceae</taxon>
        <taxon>Schizosaccharomyces</taxon>
    </lineage>
</organism>
<feature type="domain" description="CHCH" evidence="2">
    <location>
        <begin position="29"/>
        <end position="61"/>
    </location>
</feature>
<dbReference type="PROSITE" id="PS51808">
    <property type="entry name" value="CHCH"/>
    <property type="match status" value="1"/>
</dbReference>
<gene>
    <name evidence="3" type="ORF">SOCG_01167</name>
</gene>
<proteinExistence type="predicted"/>